<name>A0A072TQM7_MEDTR</name>
<accession>A0A072TQM7</accession>
<dbReference type="Proteomes" id="UP000002051">
    <property type="component" value="Chromosome 8"/>
</dbReference>
<evidence type="ECO:0000313" key="1">
    <source>
        <dbReference type="EMBL" id="KEH19712.1"/>
    </source>
</evidence>
<dbReference type="EMBL" id="CM001224">
    <property type="protein sequence ID" value="KEH19712.1"/>
    <property type="molecule type" value="Genomic_DNA"/>
</dbReference>
<dbReference type="HOGENOM" id="CLU_2403047_0_0_1"/>
<evidence type="ECO:0000313" key="2">
    <source>
        <dbReference type="EnsemblPlants" id="KEH19712"/>
    </source>
</evidence>
<reference evidence="1 3" key="2">
    <citation type="journal article" date="2014" name="BMC Genomics">
        <title>An improved genome release (version Mt4.0) for the model legume Medicago truncatula.</title>
        <authorList>
            <person name="Tang H."/>
            <person name="Krishnakumar V."/>
            <person name="Bidwell S."/>
            <person name="Rosen B."/>
            <person name="Chan A."/>
            <person name="Zhou S."/>
            <person name="Gentzbittel L."/>
            <person name="Childs K.L."/>
            <person name="Yandell M."/>
            <person name="Gundlach H."/>
            <person name="Mayer K.F."/>
            <person name="Schwartz D.C."/>
            <person name="Town C.D."/>
        </authorList>
    </citation>
    <scope>GENOME REANNOTATION</scope>
    <source>
        <strain evidence="1">A17</strain>
        <strain evidence="2 3">cv. Jemalong A17</strain>
    </source>
</reference>
<reference evidence="1 3" key="1">
    <citation type="journal article" date="2011" name="Nature">
        <title>The Medicago genome provides insight into the evolution of rhizobial symbioses.</title>
        <authorList>
            <person name="Young N.D."/>
            <person name="Debelle F."/>
            <person name="Oldroyd G.E."/>
            <person name="Geurts R."/>
            <person name="Cannon S.B."/>
            <person name="Udvardi M.K."/>
            <person name="Benedito V.A."/>
            <person name="Mayer K.F."/>
            <person name="Gouzy J."/>
            <person name="Schoof H."/>
            <person name="Van de Peer Y."/>
            <person name="Proost S."/>
            <person name="Cook D.R."/>
            <person name="Meyers B.C."/>
            <person name="Spannagl M."/>
            <person name="Cheung F."/>
            <person name="De Mita S."/>
            <person name="Krishnakumar V."/>
            <person name="Gundlach H."/>
            <person name="Zhou S."/>
            <person name="Mudge J."/>
            <person name="Bharti A.K."/>
            <person name="Murray J.D."/>
            <person name="Naoumkina M.A."/>
            <person name="Rosen B."/>
            <person name="Silverstein K.A."/>
            <person name="Tang H."/>
            <person name="Rombauts S."/>
            <person name="Zhao P.X."/>
            <person name="Zhou P."/>
            <person name="Barbe V."/>
            <person name="Bardou P."/>
            <person name="Bechner M."/>
            <person name="Bellec A."/>
            <person name="Berger A."/>
            <person name="Berges H."/>
            <person name="Bidwell S."/>
            <person name="Bisseling T."/>
            <person name="Choisne N."/>
            <person name="Couloux A."/>
            <person name="Denny R."/>
            <person name="Deshpande S."/>
            <person name="Dai X."/>
            <person name="Doyle J.J."/>
            <person name="Dudez A.M."/>
            <person name="Farmer A.D."/>
            <person name="Fouteau S."/>
            <person name="Franken C."/>
            <person name="Gibelin C."/>
            <person name="Gish J."/>
            <person name="Goldstein S."/>
            <person name="Gonzalez A.J."/>
            <person name="Green P.J."/>
            <person name="Hallab A."/>
            <person name="Hartog M."/>
            <person name="Hua A."/>
            <person name="Humphray S.J."/>
            <person name="Jeong D.H."/>
            <person name="Jing Y."/>
            <person name="Jocker A."/>
            <person name="Kenton S.M."/>
            <person name="Kim D.J."/>
            <person name="Klee K."/>
            <person name="Lai H."/>
            <person name="Lang C."/>
            <person name="Lin S."/>
            <person name="Macmil S.L."/>
            <person name="Magdelenat G."/>
            <person name="Matthews L."/>
            <person name="McCorrison J."/>
            <person name="Monaghan E.L."/>
            <person name="Mun J.H."/>
            <person name="Najar F.Z."/>
            <person name="Nicholson C."/>
            <person name="Noirot C."/>
            <person name="O'Bleness M."/>
            <person name="Paule C.R."/>
            <person name="Poulain J."/>
            <person name="Prion F."/>
            <person name="Qin B."/>
            <person name="Qu C."/>
            <person name="Retzel E.F."/>
            <person name="Riddle C."/>
            <person name="Sallet E."/>
            <person name="Samain S."/>
            <person name="Samson N."/>
            <person name="Sanders I."/>
            <person name="Saurat O."/>
            <person name="Scarpelli C."/>
            <person name="Schiex T."/>
            <person name="Segurens B."/>
            <person name="Severin A.J."/>
            <person name="Sherrier D.J."/>
            <person name="Shi R."/>
            <person name="Sims S."/>
            <person name="Singer S.R."/>
            <person name="Sinharoy S."/>
            <person name="Sterck L."/>
            <person name="Viollet A."/>
            <person name="Wang B.B."/>
            <person name="Wang K."/>
            <person name="Wang M."/>
            <person name="Wang X."/>
            <person name="Warfsmann J."/>
            <person name="Weissenbach J."/>
            <person name="White D.D."/>
            <person name="White J.D."/>
            <person name="Wiley G.B."/>
            <person name="Wincker P."/>
            <person name="Xing Y."/>
            <person name="Yang L."/>
            <person name="Yao Z."/>
            <person name="Ying F."/>
            <person name="Zhai J."/>
            <person name="Zhou L."/>
            <person name="Zuber A."/>
            <person name="Denarie J."/>
            <person name="Dixon R.A."/>
            <person name="May G.D."/>
            <person name="Schwartz D.C."/>
            <person name="Rogers J."/>
            <person name="Quetier F."/>
            <person name="Town C.D."/>
            <person name="Roe B.A."/>
        </authorList>
    </citation>
    <scope>NUCLEOTIDE SEQUENCE [LARGE SCALE GENOMIC DNA]</scope>
    <source>
        <strain evidence="1">A17</strain>
        <strain evidence="2 3">cv. Jemalong A17</strain>
    </source>
</reference>
<reference evidence="2" key="3">
    <citation type="submission" date="2015-04" db="UniProtKB">
        <authorList>
            <consortium name="EnsemblPlants"/>
        </authorList>
    </citation>
    <scope>IDENTIFICATION</scope>
    <source>
        <strain evidence="2">cv. Jemalong A17</strain>
    </source>
</reference>
<gene>
    <name evidence="1" type="ordered locus">MTR_8g467120</name>
</gene>
<keyword evidence="3" id="KW-1185">Reference proteome</keyword>
<dbReference type="EnsemblPlants" id="KEH19712">
    <property type="protein sequence ID" value="KEH19712"/>
    <property type="gene ID" value="MTR_8g467120"/>
</dbReference>
<organism evidence="1 3">
    <name type="scientific">Medicago truncatula</name>
    <name type="common">Barrel medic</name>
    <name type="synonym">Medicago tribuloides</name>
    <dbReference type="NCBI Taxonomy" id="3880"/>
    <lineage>
        <taxon>Eukaryota</taxon>
        <taxon>Viridiplantae</taxon>
        <taxon>Streptophyta</taxon>
        <taxon>Embryophyta</taxon>
        <taxon>Tracheophyta</taxon>
        <taxon>Spermatophyta</taxon>
        <taxon>Magnoliopsida</taxon>
        <taxon>eudicotyledons</taxon>
        <taxon>Gunneridae</taxon>
        <taxon>Pentapetalae</taxon>
        <taxon>rosids</taxon>
        <taxon>fabids</taxon>
        <taxon>Fabales</taxon>
        <taxon>Fabaceae</taxon>
        <taxon>Papilionoideae</taxon>
        <taxon>50 kb inversion clade</taxon>
        <taxon>NPAAA clade</taxon>
        <taxon>Hologalegina</taxon>
        <taxon>IRL clade</taxon>
        <taxon>Trifolieae</taxon>
        <taxon>Medicago</taxon>
    </lineage>
</organism>
<proteinExistence type="predicted"/>
<dbReference type="AlphaFoldDB" id="A0A072TQM7"/>
<protein>
    <submittedName>
        <fullName evidence="1 2">Uncharacterized protein</fullName>
    </submittedName>
</protein>
<sequence length="93" mass="10315">MGVCTCRHSDTQEEIYDGLNLGAKERGLELIRAKIRRFGHKNMSPPSHKLGTARANIGTAVPSPRTAVCCFCLDFKLLYFSFTKKPAFSCGTF</sequence>
<evidence type="ECO:0000313" key="3">
    <source>
        <dbReference type="Proteomes" id="UP000002051"/>
    </source>
</evidence>